<feature type="domain" description="Amidase" evidence="3">
    <location>
        <begin position="61"/>
        <end position="478"/>
    </location>
</feature>
<evidence type="ECO:0000256" key="2">
    <source>
        <dbReference type="SAM" id="MobiDB-lite"/>
    </source>
</evidence>
<accession>A0ABR6LC45</accession>
<dbReference type="InterPro" id="IPR036928">
    <property type="entry name" value="AS_sf"/>
</dbReference>
<feature type="region of interest" description="Disordered" evidence="2">
    <location>
        <begin position="161"/>
        <end position="191"/>
    </location>
</feature>
<dbReference type="PANTHER" id="PTHR11895">
    <property type="entry name" value="TRANSAMIDASE"/>
    <property type="match status" value="1"/>
</dbReference>
<feature type="compositionally biased region" description="Low complexity" evidence="2">
    <location>
        <begin position="182"/>
        <end position="191"/>
    </location>
</feature>
<evidence type="ECO:0000313" key="5">
    <source>
        <dbReference type="Proteomes" id="UP000530530"/>
    </source>
</evidence>
<dbReference type="InterPro" id="IPR000120">
    <property type="entry name" value="Amidase"/>
</dbReference>
<organism evidence="4 5">
    <name type="scientific">Streptomyces rapamycinicus</name>
    <dbReference type="NCBI Taxonomy" id="1226757"/>
    <lineage>
        <taxon>Bacteria</taxon>
        <taxon>Bacillati</taxon>
        <taxon>Actinomycetota</taxon>
        <taxon>Actinomycetes</taxon>
        <taxon>Kitasatosporales</taxon>
        <taxon>Streptomycetaceae</taxon>
        <taxon>Streptomyces</taxon>
        <taxon>Streptomyces violaceusniger group</taxon>
    </lineage>
</organism>
<dbReference type="Gene3D" id="3.90.1300.10">
    <property type="entry name" value="Amidase signature (AS) domain"/>
    <property type="match status" value="1"/>
</dbReference>
<protein>
    <submittedName>
        <fullName evidence="4">Asp-tRNA(Asn)/Glu-tRNA(Gln) amidotransferase A subunit family amidase</fullName>
    </submittedName>
</protein>
<keyword evidence="5" id="KW-1185">Reference proteome</keyword>
<proteinExistence type="inferred from homology"/>
<gene>
    <name evidence="4" type="ORF">BJY27_000868</name>
</gene>
<evidence type="ECO:0000256" key="1">
    <source>
        <dbReference type="ARBA" id="ARBA00009199"/>
    </source>
</evidence>
<dbReference type="RefSeq" id="WP_202979656.1">
    <property type="nucleotide sequence ID" value="NZ_CP157809.1"/>
</dbReference>
<comment type="caution">
    <text evidence="4">The sequence shown here is derived from an EMBL/GenBank/DDBJ whole genome shotgun (WGS) entry which is preliminary data.</text>
</comment>
<dbReference type="EMBL" id="JACHNG010000001">
    <property type="protein sequence ID" value="MBB4779907.1"/>
    <property type="molecule type" value="Genomic_DNA"/>
</dbReference>
<dbReference type="SUPFAM" id="SSF75304">
    <property type="entry name" value="Amidase signature (AS) enzymes"/>
    <property type="match status" value="1"/>
</dbReference>
<dbReference type="InterPro" id="IPR023631">
    <property type="entry name" value="Amidase_dom"/>
</dbReference>
<reference evidence="4 5" key="1">
    <citation type="submission" date="2020-08" db="EMBL/GenBank/DDBJ databases">
        <title>Sequencing the genomes of 1000 actinobacteria strains.</title>
        <authorList>
            <person name="Klenk H.-P."/>
        </authorList>
    </citation>
    <scope>NUCLEOTIDE SEQUENCE [LARGE SCALE GENOMIC DNA]</scope>
    <source>
        <strain evidence="4 5">DSM 41530</strain>
    </source>
</reference>
<sequence length="494" mass="52294">MRHTNRSEVKASPSGTAMMGVFVTTSAGATVGTYDPVAFGGLRFHTAVEQFRSGADTPRDYLERCLSRIAELESTVRAWVVIEESGAREQADASTRRYRRGEPLSPIDGMPIGIKDVLETKDMPTEYGCAAYAGNFPKRDNAAVWALRQAGAVLVGKTVTTELAGPEPGPTTNPFNPKHTPGGSSSGSSAAVGASMVPATISTQSGGSLMRPASFCGNWGLKPSRGAINRGERQTASTTAHGVVAACPEDMWQVAIEIASRVGGDPGWPALRGPSTPPPARKPLTLAVMETEGWDRLDDRSREAFDRVTRQIEARGVTVLRRGDEPLIERFERALVGATELTSLILAREHLWAFRDLAEAHPDRISARSKRFFIDAAERLGAAGYERALQDREVVQAAFAGLGGVVDAVVAPTSTGSAPQWLGDVAGEPPARWPTGDPVFNTPSSLLGAPAVNVPLMAVGGLPFGLQVMGQPGTDARVVAIARWLGEAIAPVIA</sequence>
<dbReference type="Proteomes" id="UP000530530">
    <property type="component" value="Unassembled WGS sequence"/>
</dbReference>
<dbReference type="PANTHER" id="PTHR11895:SF7">
    <property type="entry name" value="GLUTAMYL-TRNA(GLN) AMIDOTRANSFERASE SUBUNIT A, MITOCHONDRIAL"/>
    <property type="match status" value="1"/>
</dbReference>
<dbReference type="Pfam" id="PF01425">
    <property type="entry name" value="Amidase"/>
    <property type="match status" value="1"/>
</dbReference>
<evidence type="ECO:0000259" key="3">
    <source>
        <dbReference type="Pfam" id="PF01425"/>
    </source>
</evidence>
<name>A0ABR6LC45_9ACTN</name>
<comment type="similarity">
    <text evidence="1">Belongs to the amidase family.</text>
</comment>
<evidence type="ECO:0000313" key="4">
    <source>
        <dbReference type="EMBL" id="MBB4779907.1"/>
    </source>
</evidence>